<dbReference type="AlphaFoldDB" id="A0AAJ0A8M3"/>
<sequence length="238" mass="27685">MTPRLFTWASSHHRSPSTMTEPRRRSTRCSDERVMLIFRVLKRGHSLSWIAIIRSEQQPWRCNSRIQDRITRRTTARTMLFFKTTRTVSRSTLRRPAHIYFSEPLGPQSRKISSRNYSGNNPIPFCKKYTLSLRASRLLRPGAFIDVQFAFPDGYKKDIETSEILAMIQMMQSVGLENVNIVHLSSSIEPELVQEIGLGKMDDWDGMPGERLAPIHESLEYFCLWKHAHEAKMYVSSH</sequence>
<evidence type="ECO:0000256" key="1">
    <source>
        <dbReference type="SAM" id="MobiDB-lite"/>
    </source>
</evidence>
<accession>A0AAJ0A8M3</accession>
<evidence type="ECO:0000313" key="2">
    <source>
        <dbReference type="EMBL" id="KAK1658049.1"/>
    </source>
</evidence>
<reference evidence="2" key="1">
    <citation type="submission" date="2021-06" db="EMBL/GenBank/DDBJ databases">
        <title>Comparative genomics, transcriptomics and evolutionary studies reveal genomic signatures of adaptation to plant cell wall in hemibiotrophic fungi.</title>
        <authorList>
            <consortium name="DOE Joint Genome Institute"/>
            <person name="Baroncelli R."/>
            <person name="Diaz J.F."/>
            <person name="Benocci T."/>
            <person name="Peng M."/>
            <person name="Battaglia E."/>
            <person name="Haridas S."/>
            <person name="Andreopoulos W."/>
            <person name="Labutti K."/>
            <person name="Pangilinan J."/>
            <person name="Floch G.L."/>
            <person name="Makela M.R."/>
            <person name="Henrissat B."/>
            <person name="Grigoriev I.V."/>
            <person name="Crouch J.A."/>
            <person name="De Vries R.P."/>
            <person name="Sukno S.A."/>
            <person name="Thon M.R."/>
        </authorList>
    </citation>
    <scope>NUCLEOTIDE SEQUENCE</scope>
    <source>
        <strain evidence="2">CBS 193.32</strain>
    </source>
</reference>
<name>A0AAJ0A8M3_9PEZI</name>
<comment type="caution">
    <text evidence="2">The sequence shown here is derived from an EMBL/GenBank/DDBJ whole genome shotgun (WGS) entry which is preliminary data.</text>
</comment>
<protein>
    <submittedName>
        <fullName evidence="2">Uncharacterized protein</fullName>
    </submittedName>
</protein>
<dbReference type="Proteomes" id="UP001224890">
    <property type="component" value="Unassembled WGS sequence"/>
</dbReference>
<evidence type="ECO:0000313" key="3">
    <source>
        <dbReference type="Proteomes" id="UP001224890"/>
    </source>
</evidence>
<proteinExistence type="predicted"/>
<dbReference type="GeneID" id="85460874"/>
<gene>
    <name evidence="2" type="ORF">BDP55DRAFT_683690</name>
</gene>
<dbReference type="RefSeq" id="XP_060422813.1">
    <property type="nucleotide sequence ID" value="XM_060576348.1"/>
</dbReference>
<keyword evidence="3" id="KW-1185">Reference proteome</keyword>
<organism evidence="2 3">
    <name type="scientific">Colletotrichum godetiae</name>
    <dbReference type="NCBI Taxonomy" id="1209918"/>
    <lineage>
        <taxon>Eukaryota</taxon>
        <taxon>Fungi</taxon>
        <taxon>Dikarya</taxon>
        <taxon>Ascomycota</taxon>
        <taxon>Pezizomycotina</taxon>
        <taxon>Sordariomycetes</taxon>
        <taxon>Hypocreomycetidae</taxon>
        <taxon>Glomerellales</taxon>
        <taxon>Glomerellaceae</taxon>
        <taxon>Colletotrichum</taxon>
        <taxon>Colletotrichum acutatum species complex</taxon>
    </lineage>
</organism>
<dbReference type="EMBL" id="JAHMHR010000079">
    <property type="protein sequence ID" value="KAK1658049.1"/>
    <property type="molecule type" value="Genomic_DNA"/>
</dbReference>
<feature type="region of interest" description="Disordered" evidence="1">
    <location>
        <begin position="1"/>
        <end position="25"/>
    </location>
</feature>